<proteinExistence type="predicted"/>
<dbReference type="Proteomes" id="UP000001292">
    <property type="component" value="Unassembled WGS sequence"/>
</dbReference>
<protein>
    <submittedName>
        <fullName evidence="2">GM19458</fullName>
    </submittedName>
</protein>
<feature type="region of interest" description="Disordered" evidence="1">
    <location>
        <begin position="1"/>
        <end position="33"/>
    </location>
</feature>
<sequence length="69" mass="7054">MVTQIPAPNFTPTSTPATASPSPAPSPVGASPTILGFSDCEPLWDVDTAKLAAGRHPLEATQWPSIPAS</sequence>
<evidence type="ECO:0000313" key="2">
    <source>
        <dbReference type="EMBL" id="EDW51303.1"/>
    </source>
</evidence>
<gene>
    <name evidence="2" type="primary">Dsec\GM19458</name>
    <name evidence="2" type="ORF">Dsec_GM19458</name>
</gene>
<name>B4IJU7_DROSE</name>
<dbReference type="HOGENOM" id="CLU_2778588_0_0_1"/>
<evidence type="ECO:0000313" key="3">
    <source>
        <dbReference type="Proteomes" id="UP000001292"/>
    </source>
</evidence>
<accession>B4IJU7</accession>
<evidence type="ECO:0000256" key="1">
    <source>
        <dbReference type="SAM" id="MobiDB-lite"/>
    </source>
</evidence>
<reference evidence="2 3" key="1">
    <citation type="journal article" date="2007" name="Nature">
        <title>Evolution of genes and genomes on the Drosophila phylogeny.</title>
        <authorList>
            <consortium name="Drosophila 12 Genomes Consortium"/>
            <person name="Clark A.G."/>
            <person name="Eisen M.B."/>
            <person name="Smith D.R."/>
            <person name="Bergman C.M."/>
            <person name="Oliver B."/>
            <person name="Markow T.A."/>
            <person name="Kaufman T.C."/>
            <person name="Kellis M."/>
            <person name="Gelbart W."/>
            <person name="Iyer V.N."/>
            <person name="Pollard D.A."/>
            <person name="Sackton T.B."/>
            <person name="Larracuente A.M."/>
            <person name="Singh N.D."/>
            <person name="Abad J.P."/>
            <person name="Abt D.N."/>
            <person name="Adryan B."/>
            <person name="Aguade M."/>
            <person name="Akashi H."/>
            <person name="Anderson W.W."/>
            <person name="Aquadro C.F."/>
            <person name="Ardell D.H."/>
            <person name="Arguello R."/>
            <person name="Artieri C.G."/>
            <person name="Barbash D.A."/>
            <person name="Barker D."/>
            <person name="Barsanti P."/>
            <person name="Batterham P."/>
            <person name="Batzoglou S."/>
            <person name="Begun D."/>
            <person name="Bhutkar A."/>
            <person name="Blanco E."/>
            <person name="Bosak S.A."/>
            <person name="Bradley R.K."/>
            <person name="Brand A.D."/>
            <person name="Brent M.R."/>
            <person name="Brooks A.N."/>
            <person name="Brown R.H."/>
            <person name="Butlin R.K."/>
            <person name="Caggese C."/>
            <person name="Calvi B.R."/>
            <person name="Bernardo de Carvalho A."/>
            <person name="Caspi A."/>
            <person name="Castrezana S."/>
            <person name="Celniker S.E."/>
            <person name="Chang J.L."/>
            <person name="Chapple C."/>
            <person name="Chatterji S."/>
            <person name="Chinwalla A."/>
            <person name="Civetta A."/>
            <person name="Clifton S.W."/>
            <person name="Comeron J.M."/>
            <person name="Costello J.C."/>
            <person name="Coyne J.A."/>
            <person name="Daub J."/>
            <person name="David R.G."/>
            <person name="Delcher A.L."/>
            <person name="Delehaunty K."/>
            <person name="Do C.B."/>
            <person name="Ebling H."/>
            <person name="Edwards K."/>
            <person name="Eickbush T."/>
            <person name="Evans J.D."/>
            <person name="Filipski A."/>
            <person name="Findeiss S."/>
            <person name="Freyhult E."/>
            <person name="Fulton L."/>
            <person name="Fulton R."/>
            <person name="Garcia A.C."/>
            <person name="Gardiner A."/>
            <person name="Garfield D.A."/>
            <person name="Garvin B.E."/>
            <person name="Gibson G."/>
            <person name="Gilbert D."/>
            <person name="Gnerre S."/>
            <person name="Godfrey J."/>
            <person name="Good R."/>
            <person name="Gotea V."/>
            <person name="Gravely B."/>
            <person name="Greenberg A.J."/>
            <person name="Griffiths-Jones S."/>
            <person name="Gross S."/>
            <person name="Guigo R."/>
            <person name="Gustafson E.A."/>
            <person name="Haerty W."/>
            <person name="Hahn M.W."/>
            <person name="Halligan D.L."/>
            <person name="Halpern A.L."/>
            <person name="Halter G.M."/>
            <person name="Han M.V."/>
            <person name="Heger A."/>
            <person name="Hillier L."/>
            <person name="Hinrichs A.S."/>
            <person name="Holmes I."/>
            <person name="Hoskins R.A."/>
            <person name="Hubisz M.J."/>
            <person name="Hultmark D."/>
            <person name="Huntley M.A."/>
            <person name="Jaffe D.B."/>
            <person name="Jagadeeshan S."/>
            <person name="Jeck W.R."/>
            <person name="Johnson J."/>
            <person name="Jones C.D."/>
            <person name="Jordan W.C."/>
            <person name="Karpen G.H."/>
            <person name="Kataoka E."/>
            <person name="Keightley P.D."/>
            <person name="Kheradpour P."/>
            <person name="Kirkness E.F."/>
            <person name="Koerich L.B."/>
            <person name="Kristiansen K."/>
            <person name="Kudrna D."/>
            <person name="Kulathinal R.J."/>
            <person name="Kumar S."/>
            <person name="Kwok R."/>
            <person name="Lander E."/>
            <person name="Langley C.H."/>
            <person name="Lapoint R."/>
            <person name="Lazzaro B.P."/>
            <person name="Lee S.J."/>
            <person name="Levesque L."/>
            <person name="Li R."/>
            <person name="Lin C.F."/>
            <person name="Lin M.F."/>
            <person name="Lindblad-Toh K."/>
            <person name="Llopart A."/>
            <person name="Long M."/>
            <person name="Low L."/>
            <person name="Lozovsky E."/>
            <person name="Lu J."/>
            <person name="Luo M."/>
            <person name="Machado C.A."/>
            <person name="Makalowski W."/>
            <person name="Marzo M."/>
            <person name="Matsuda M."/>
            <person name="Matzkin L."/>
            <person name="McAllister B."/>
            <person name="McBride C.S."/>
            <person name="McKernan B."/>
            <person name="McKernan K."/>
            <person name="Mendez-Lago M."/>
            <person name="Minx P."/>
            <person name="Mollenhauer M.U."/>
            <person name="Montooth K."/>
            <person name="Mount S.M."/>
            <person name="Mu X."/>
            <person name="Myers E."/>
            <person name="Negre B."/>
            <person name="Newfeld S."/>
            <person name="Nielsen R."/>
            <person name="Noor M.A."/>
            <person name="O'Grady P."/>
            <person name="Pachter L."/>
            <person name="Papaceit M."/>
            <person name="Parisi M.J."/>
            <person name="Parisi M."/>
            <person name="Parts L."/>
            <person name="Pedersen J.S."/>
            <person name="Pesole G."/>
            <person name="Phillippy A.M."/>
            <person name="Ponting C.P."/>
            <person name="Pop M."/>
            <person name="Porcelli D."/>
            <person name="Powell J.R."/>
            <person name="Prohaska S."/>
            <person name="Pruitt K."/>
            <person name="Puig M."/>
            <person name="Quesneville H."/>
            <person name="Ram K.R."/>
            <person name="Rand D."/>
            <person name="Rasmussen M.D."/>
            <person name="Reed L.K."/>
            <person name="Reenan R."/>
            <person name="Reily A."/>
            <person name="Remington K.A."/>
            <person name="Rieger T.T."/>
            <person name="Ritchie M.G."/>
            <person name="Robin C."/>
            <person name="Rogers Y.H."/>
            <person name="Rohde C."/>
            <person name="Rozas J."/>
            <person name="Rubenfield M.J."/>
            <person name="Ruiz A."/>
            <person name="Russo S."/>
            <person name="Salzberg S.L."/>
            <person name="Sanchez-Gracia A."/>
            <person name="Saranga D.J."/>
            <person name="Sato H."/>
            <person name="Schaeffer S.W."/>
            <person name="Schatz M.C."/>
            <person name="Schlenke T."/>
            <person name="Schwartz R."/>
            <person name="Segarra C."/>
            <person name="Singh R.S."/>
            <person name="Sirot L."/>
            <person name="Sirota M."/>
            <person name="Sisneros N.B."/>
            <person name="Smith C.D."/>
            <person name="Smith T.F."/>
            <person name="Spieth J."/>
            <person name="Stage D.E."/>
            <person name="Stark A."/>
            <person name="Stephan W."/>
            <person name="Strausberg R.L."/>
            <person name="Strempel S."/>
            <person name="Sturgill D."/>
            <person name="Sutton G."/>
            <person name="Sutton G.G."/>
            <person name="Tao W."/>
            <person name="Teichmann S."/>
            <person name="Tobari Y.N."/>
            <person name="Tomimura Y."/>
            <person name="Tsolas J.M."/>
            <person name="Valente V.L."/>
            <person name="Venter E."/>
            <person name="Venter J.C."/>
            <person name="Vicario S."/>
            <person name="Vieira F.G."/>
            <person name="Vilella A.J."/>
            <person name="Villasante A."/>
            <person name="Walenz B."/>
            <person name="Wang J."/>
            <person name="Wasserman M."/>
            <person name="Watts T."/>
            <person name="Wilson D."/>
            <person name="Wilson R.K."/>
            <person name="Wing R.A."/>
            <person name="Wolfner M.F."/>
            <person name="Wong A."/>
            <person name="Wong G.K."/>
            <person name="Wu C.I."/>
            <person name="Wu G."/>
            <person name="Yamamoto D."/>
            <person name="Yang H.P."/>
            <person name="Yang S.P."/>
            <person name="Yorke J.A."/>
            <person name="Yoshida K."/>
            <person name="Zdobnov E."/>
            <person name="Zhang P."/>
            <person name="Zhang Y."/>
            <person name="Zimin A.V."/>
            <person name="Baldwin J."/>
            <person name="Abdouelleil A."/>
            <person name="Abdulkadir J."/>
            <person name="Abebe A."/>
            <person name="Abera B."/>
            <person name="Abreu J."/>
            <person name="Acer S.C."/>
            <person name="Aftuck L."/>
            <person name="Alexander A."/>
            <person name="An P."/>
            <person name="Anderson E."/>
            <person name="Anderson S."/>
            <person name="Arachi H."/>
            <person name="Azer M."/>
            <person name="Bachantsang P."/>
            <person name="Barry A."/>
            <person name="Bayul T."/>
            <person name="Berlin A."/>
            <person name="Bessette D."/>
            <person name="Bloom T."/>
            <person name="Blye J."/>
            <person name="Boguslavskiy L."/>
            <person name="Bonnet C."/>
            <person name="Boukhgalter B."/>
            <person name="Bourzgui I."/>
            <person name="Brown A."/>
            <person name="Cahill P."/>
            <person name="Channer S."/>
            <person name="Cheshatsang Y."/>
            <person name="Chuda L."/>
            <person name="Citroen M."/>
            <person name="Collymore A."/>
            <person name="Cooke P."/>
            <person name="Costello M."/>
            <person name="D'Aco K."/>
            <person name="Daza R."/>
            <person name="De Haan G."/>
            <person name="DeGray S."/>
            <person name="DeMaso C."/>
            <person name="Dhargay N."/>
            <person name="Dooley K."/>
            <person name="Dooley E."/>
            <person name="Doricent M."/>
            <person name="Dorje P."/>
            <person name="Dorjee K."/>
            <person name="Dupes A."/>
            <person name="Elong R."/>
            <person name="Falk J."/>
            <person name="Farina A."/>
            <person name="Faro S."/>
            <person name="Ferguson D."/>
            <person name="Fisher S."/>
            <person name="Foley C.D."/>
            <person name="Franke A."/>
            <person name="Friedrich D."/>
            <person name="Gadbois L."/>
            <person name="Gearin G."/>
            <person name="Gearin C.R."/>
            <person name="Giannoukos G."/>
            <person name="Goode T."/>
            <person name="Graham J."/>
            <person name="Grandbois E."/>
            <person name="Grewal S."/>
            <person name="Gyaltsen K."/>
            <person name="Hafez N."/>
            <person name="Hagos B."/>
            <person name="Hall J."/>
            <person name="Henson C."/>
            <person name="Hollinger A."/>
            <person name="Honan T."/>
            <person name="Huard M.D."/>
            <person name="Hughes L."/>
            <person name="Hurhula B."/>
            <person name="Husby M.E."/>
            <person name="Kamat A."/>
            <person name="Kanga B."/>
            <person name="Kashin S."/>
            <person name="Khazanovich D."/>
            <person name="Kisner P."/>
            <person name="Lance K."/>
            <person name="Lara M."/>
            <person name="Lee W."/>
            <person name="Lennon N."/>
            <person name="Letendre F."/>
            <person name="LeVine R."/>
            <person name="Lipovsky A."/>
            <person name="Liu X."/>
            <person name="Liu J."/>
            <person name="Liu S."/>
            <person name="Lokyitsang T."/>
            <person name="Lokyitsang Y."/>
            <person name="Lubonja R."/>
            <person name="Lui A."/>
            <person name="MacDonald P."/>
            <person name="Magnisalis V."/>
            <person name="Maru K."/>
            <person name="Matthews C."/>
            <person name="McCusker W."/>
            <person name="McDonough S."/>
            <person name="Mehta T."/>
            <person name="Meldrim J."/>
            <person name="Meneus L."/>
            <person name="Mihai O."/>
            <person name="Mihalev A."/>
            <person name="Mihova T."/>
            <person name="Mittelman R."/>
            <person name="Mlenga V."/>
            <person name="Montmayeur A."/>
            <person name="Mulrain L."/>
            <person name="Navidi A."/>
            <person name="Naylor J."/>
            <person name="Negash T."/>
            <person name="Nguyen T."/>
            <person name="Nguyen N."/>
            <person name="Nicol R."/>
            <person name="Norbu C."/>
            <person name="Norbu N."/>
            <person name="Novod N."/>
            <person name="O'Neill B."/>
            <person name="Osman S."/>
            <person name="Markiewicz E."/>
            <person name="Oyono O.L."/>
            <person name="Patti C."/>
            <person name="Phunkhang P."/>
            <person name="Pierre F."/>
            <person name="Priest M."/>
            <person name="Raghuraman S."/>
            <person name="Rege F."/>
            <person name="Reyes R."/>
            <person name="Rise C."/>
            <person name="Rogov P."/>
            <person name="Ross K."/>
            <person name="Ryan E."/>
            <person name="Settipalli S."/>
            <person name="Shea T."/>
            <person name="Sherpa N."/>
            <person name="Shi L."/>
            <person name="Shih D."/>
            <person name="Sparrow T."/>
            <person name="Spaulding J."/>
            <person name="Stalker J."/>
            <person name="Stange-Thomann N."/>
            <person name="Stavropoulos S."/>
            <person name="Stone C."/>
            <person name="Strader C."/>
            <person name="Tesfaye S."/>
            <person name="Thomson T."/>
            <person name="Thoulutsang Y."/>
            <person name="Thoulutsang D."/>
            <person name="Topham K."/>
            <person name="Topping I."/>
            <person name="Tsamla T."/>
            <person name="Vassiliev H."/>
            <person name="Vo A."/>
            <person name="Wangchuk T."/>
            <person name="Wangdi T."/>
            <person name="Weiand M."/>
            <person name="Wilkinson J."/>
            <person name="Wilson A."/>
            <person name="Yadav S."/>
            <person name="Young G."/>
            <person name="Yu Q."/>
            <person name="Zembek L."/>
            <person name="Zhong D."/>
            <person name="Zimmer A."/>
            <person name="Zwirko Z."/>
            <person name="Jaffe D.B."/>
            <person name="Alvarez P."/>
            <person name="Brockman W."/>
            <person name="Butler J."/>
            <person name="Chin C."/>
            <person name="Gnerre S."/>
            <person name="Grabherr M."/>
            <person name="Kleber M."/>
            <person name="Mauceli E."/>
            <person name="MacCallum I."/>
        </authorList>
    </citation>
    <scope>NUCLEOTIDE SEQUENCE [LARGE SCALE GENOMIC DNA]</scope>
    <source>
        <strain evidence="3">Rob3c / Tucson 14021-0248.25</strain>
    </source>
</reference>
<organism evidence="3">
    <name type="scientific">Drosophila sechellia</name>
    <name type="common">Fruit fly</name>
    <dbReference type="NCBI Taxonomy" id="7238"/>
    <lineage>
        <taxon>Eukaryota</taxon>
        <taxon>Metazoa</taxon>
        <taxon>Ecdysozoa</taxon>
        <taxon>Arthropoda</taxon>
        <taxon>Hexapoda</taxon>
        <taxon>Insecta</taxon>
        <taxon>Pterygota</taxon>
        <taxon>Neoptera</taxon>
        <taxon>Endopterygota</taxon>
        <taxon>Diptera</taxon>
        <taxon>Brachycera</taxon>
        <taxon>Muscomorpha</taxon>
        <taxon>Ephydroidea</taxon>
        <taxon>Drosophilidae</taxon>
        <taxon>Drosophila</taxon>
        <taxon>Sophophora</taxon>
    </lineage>
</organism>
<dbReference type="AlphaFoldDB" id="B4IJU7"/>
<keyword evidence="3" id="KW-1185">Reference proteome</keyword>
<dbReference type="EMBL" id="CH480850">
    <property type="protein sequence ID" value="EDW51303.1"/>
    <property type="molecule type" value="Genomic_DNA"/>
</dbReference>